<accession>A0ABV5WGW0</accession>
<dbReference type="SUPFAM" id="SSF46955">
    <property type="entry name" value="Putative DNA-binding domain"/>
    <property type="match status" value="1"/>
</dbReference>
<comment type="caution">
    <text evidence="3">The sequence shown here is derived from an EMBL/GenBank/DDBJ whole genome shotgun (WGS) entry which is preliminary data.</text>
</comment>
<dbReference type="Gene3D" id="1.10.1660.10">
    <property type="match status" value="1"/>
</dbReference>
<evidence type="ECO:0000313" key="3">
    <source>
        <dbReference type="EMBL" id="MFB9759804.1"/>
    </source>
</evidence>
<name>A0ABV5WGW0_9BACI</name>
<reference evidence="3 4" key="1">
    <citation type="submission" date="2024-09" db="EMBL/GenBank/DDBJ databases">
        <authorList>
            <person name="Sun Q."/>
            <person name="Mori K."/>
        </authorList>
    </citation>
    <scope>NUCLEOTIDE SEQUENCE [LARGE SCALE GENOMIC DNA]</scope>
    <source>
        <strain evidence="3 4">JCM 11201</strain>
    </source>
</reference>
<sequence length="191" mass="22370">MSYGYFAKEVIERLQIKSSTLRNWCKVLEESNINFERNDRDQRIFFESDIALLEKMKFLLQEEGKTLKEAVETLATERDSGAMALSAIENSNTTLAPPERHDGANVQAFMNHMENISKQIASTLQQQEIVVRQNESILNILEREKEEKEELKRENEMLQTKLDQILDSVQKIEKKQEKRSLFEILFTKKND</sequence>
<dbReference type="InterPro" id="IPR009061">
    <property type="entry name" value="DNA-bd_dom_put_sf"/>
</dbReference>
<dbReference type="EMBL" id="JBHMAF010000094">
    <property type="protein sequence ID" value="MFB9759804.1"/>
    <property type="molecule type" value="Genomic_DNA"/>
</dbReference>
<proteinExistence type="predicted"/>
<dbReference type="Pfam" id="PF13411">
    <property type="entry name" value="MerR_1"/>
    <property type="match status" value="1"/>
</dbReference>
<dbReference type="InterPro" id="IPR000551">
    <property type="entry name" value="MerR-type_HTH_dom"/>
</dbReference>
<keyword evidence="4" id="KW-1185">Reference proteome</keyword>
<dbReference type="Proteomes" id="UP001589609">
    <property type="component" value="Unassembled WGS sequence"/>
</dbReference>
<feature type="domain" description="HTH merR-type" evidence="2">
    <location>
        <begin position="8"/>
        <end position="75"/>
    </location>
</feature>
<feature type="coiled-coil region" evidence="1">
    <location>
        <begin position="124"/>
        <end position="175"/>
    </location>
</feature>
<evidence type="ECO:0000313" key="4">
    <source>
        <dbReference type="Proteomes" id="UP001589609"/>
    </source>
</evidence>
<evidence type="ECO:0000259" key="2">
    <source>
        <dbReference type="Pfam" id="PF13411"/>
    </source>
</evidence>
<gene>
    <name evidence="3" type="ORF">ACFFMS_15485</name>
</gene>
<dbReference type="RefSeq" id="WP_379950143.1">
    <property type="nucleotide sequence ID" value="NZ_JBHMAF010000094.1"/>
</dbReference>
<protein>
    <submittedName>
        <fullName evidence="3">MerR family transcriptional regulator</fullName>
    </submittedName>
</protein>
<evidence type="ECO:0000256" key="1">
    <source>
        <dbReference type="SAM" id="Coils"/>
    </source>
</evidence>
<keyword evidence="1" id="KW-0175">Coiled coil</keyword>
<organism evidence="3 4">
    <name type="scientific">Ectobacillus funiculus</name>
    <dbReference type="NCBI Taxonomy" id="137993"/>
    <lineage>
        <taxon>Bacteria</taxon>
        <taxon>Bacillati</taxon>
        <taxon>Bacillota</taxon>
        <taxon>Bacilli</taxon>
        <taxon>Bacillales</taxon>
        <taxon>Bacillaceae</taxon>
        <taxon>Ectobacillus</taxon>
    </lineage>
</organism>